<keyword evidence="3" id="KW-0460">Magnesium</keyword>
<dbReference type="InterPro" id="IPR006439">
    <property type="entry name" value="HAD-SF_hydro_IA"/>
</dbReference>
<dbReference type="InterPro" id="IPR023198">
    <property type="entry name" value="PGP-like_dom2"/>
</dbReference>
<dbReference type="Proteomes" id="UP001273505">
    <property type="component" value="Unassembled WGS sequence"/>
</dbReference>
<keyword evidence="1" id="KW-0479">Metal-binding</keyword>
<comment type="caution">
    <text evidence="5">The sequence shown here is derived from an EMBL/GenBank/DDBJ whole genome shotgun (WGS) entry which is preliminary data.</text>
</comment>
<dbReference type="NCBIfam" id="TIGR01549">
    <property type="entry name" value="HAD-SF-IA-v1"/>
    <property type="match status" value="1"/>
</dbReference>
<keyword evidence="4" id="KW-0119">Carbohydrate metabolism</keyword>
<evidence type="ECO:0000256" key="3">
    <source>
        <dbReference type="ARBA" id="ARBA00022842"/>
    </source>
</evidence>
<sequence>MPAHFAAVVFDLDGTLLDTAPDFVLALNQMRRKHNKPELSYEIIREQVSNGAAALVKLGFNVDTNDQEFAQLRQELLDHYIKIIGQHSEFFPAIEALLTRLHDLKVPWGIATNKPRLYTDALFAKLQLSNPPNIIVCPEDVRHRKPDPESLFVIADQLNVNSADIIYLGDHRRDIECGNAAGSTTIACSYGYIESVDPAETWGANFLVQDSRQLPDLIEHLLTTPREH</sequence>
<dbReference type="SFLD" id="SFLDG01129">
    <property type="entry name" value="C1.5:_HAD__Beta-PGM__Phosphata"/>
    <property type="match status" value="1"/>
</dbReference>
<protein>
    <submittedName>
        <fullName evidence="5">HAD-IA family hydrolase</fullName>
    </submittedName>
</protein>
<evidence type="ECO:0000256" key="2">
    <source>
        <dbReference type="ARBA" id="ARBA00022801"/>
    </source>
</evidence>
<keyword evidence="2 5" id="KW-0378">Hydrolase</keyword>
<dbReference type="InterPro" id="IPR041492">
    <property type="entry name" value="HAD_2"/>
</dbReference>
<dbReference type="Gene3D" id="1.10.150.240">
    <property type="entry name" value="Putative phosphatase, domain 2"/>
    <property type="match status" value="1"/>
</dbReference>
<dbReference type="PANTHER" id="PTHR43434">
    <property type="entry name" value="PHOSPHOGLYCOLATE PHOSPHATASE"/>
    <property type="match status" value="1"/>
</dbReference>
<dbReference type="InterPro" id="IPR036412">
    <property type="entry name" value="HAD-like_sf"/>
</dbReference>
<evidence type="ECO:0000256" key="1">
    <source>
        <dbReference type="ARBA" id="ARBA00022723"/>
    </source>
</evidence>
<dbReference type="InterPro" id="IPR050155">
    <property type="entry name" value="HAD-like_hydrolase_sf"/>
</dbReference>
<dbReference type="Pfam" id="PF13419">
    <property type="entry name" value="HAD_2"/>
    <property type="match status" value="1"/>
</dbReference>
<dbReference type="RefSeq" id="WP_302721250.1">
    <property type="nucleotide sequence ID" value="NZ_JAULRU010000264.1"/>
</dbReference>
<keyword evidence="6" id="KW-1185">Reference proteome</keyword>
<organism evidence="5 6">
    <name type="scientific">Gilvimarinus gilvus</name>
    <dbReference type="NCBI Taxonomy" id="3058038"/>
    <lineage>
        <taxon>Bacteria</taxon>
        <taxon>Pseudomonadati</taxon>
        <taxon>Pseudomonadota</taxon>
        <taxon>Gammaproteobacteria</taxon>
        <taxon>Cellvibrionales</taxon>
        <taxon>Cellvibrionaceae</taxon>
        <taxon>Gilvimarinus</taxon>
    </lineage>
</organism>
<accession>A0ABU4RU52</accession>
<dbReference type="EMBL" id="JAXAFO010000004">
    <property type="protein sequence ID" value="MDX6848405.1"/>
    <property type="molecule type" value="Genomic_DNA"/>
</dbReference>
<dbReference type="InterPro" id="IPR023214">
    <property type="entry name" value="HAD_sf"/>
</dbReference>
<proteinExistence type="predicted"/>
<evidence type="ECO:0000313" key="6">
    <source>
        <dbReference type="Proteomes" id="UP001273505"/>
    </source>
</evidence>
<gene>
    <name evidence="5" type="ORF">SCD92_03475</name>
</gene>
<dbReference type="Gene3D" id="3.40.50.1000">
    <property type="entry name" value="HAD superfamily/HAD-like"/>
    <property type="match status" value="1"/>
</dbReference>
<evidence type="ECO:0000313" key="5">
    <source>
        <dbReference type="EMBL" id="MDX6848405.1"/>
    </source>
</evidence>
<dbReference type="SUPFAM" id="SSF56784">
    <property type="entry name" value="HAD-like"/>
    <property type="match status" value="1"/>
</dbReference>
<dbReference type="SFLD" id="SFLDS00003">
    <property type="entry name" value="Haloacid_Dehalogenase"/>
    <property type="match status" value="1"/>
</dbReference>
<dbReference type="PANTHER" id="PTHR43434:SF23">
    <property type="entry name" value="PHOSPHOGLYCOLATE PHOSPHATASE"/>
    <property type="match status" value="1"/>
</dbReference>
<dbReference type="GO" id="GO:0016787">
    <property type="term" value="F:hydrolase activity"/>
    <property type="evidence" value="ECO:0007669"/>
    <property type="project" value="UniProtKB-KW"/>
</dbReference>
<reference evidence="5 6" key="1">
    <citation type="submission" date="2023-11" db="EMBL/GenBank/DDBJ databases">
        <title>Gilvimarinus fulvus sp. nov., isolated from the surface of Kelp.</title>
        <authorList>
            <person name="Sun Y.Y."/>
            <person name="Gong Y."/>
            <person name="Du Z.J."/>
        </authorList>
    </citation>
    <scope>NUCLEOTIDE SEQUENCE [LARGE SCALE GENOMIC DNA]</scope>
    <source>
        <strain evidence="5 6">SDUM040013</strain>
    </source>
</reference>
<name>A0ABU4RU52_9GAMM</name>
<evidence type="ECO:0000256" key="4">
    <source>
        <dbReference type="ARBA" id="ARBA00023277"/>
    </source>
</evidence>